<dbReference type="AlphaFoldDB" id="A0A5S6Q0Q4"/>
<name>A0A5S6Q0Q4_TRIMR</name>
<protein>
    <submittedName>
        <fullName evidence="2 3">Uncharacterized protein</fullName>
    </submittedName>
</protein>
<organism evidence="1 2">
    <name type="scientific">Trichuris muris</name>
    <name type="common">Mouse whipworm</name>
    <dbReference type="NCBI Taxonomy" id="70415"/>
    <lineage>
        <taxon>Eukaryota</taxon>
        <taxon>Metazoa</taxon>
        <taxon>Ecdysozoa</taxon>
        <taxon>Nematoda</taxon>
        <taxon>Enoplea</taxon>
        <taxon>Dorylaimia</taxon>
        <taxon>Trichinellida</taxon>
        <taxon>Trichuridae</taxon>
        <taxon>Trichuris</taxon>
    </lineage>
</organism>
<evidence type="ECO:0000313" key="2">
    <source>
        <dbReference type="WBParaSite" id="TMUE_0000000729.1"/>
    </source>
</evidence>
<proteinExistence type="predicted"/>
<sequence length="81" mass="9010">MSSNLLGTSLFIRCKKCEGLSSLICMPLSRGIVLVRFWRGVNNVETLFHDLAFQTANGMVKLRFISGDIGDPELPFHALEP</sequence>
<reference evidence="1" key="1">
    <citation type="submission" date="2013-11" db="EMBL/GenBank/DDBJ databases">
        <authorList>
            <person name="Aslett M."/>
        </authorList>
    </citation>
    <scope>NUCLEOTIDE SEQUENCE [LARGE SCALE GENOMIC DNA]</scope>
    <source>
        <strain evidence="1">Edinburgh</strain>
    </source>
</reference>
<evidence type="ECO:0000313" key="1">
    <source>
        <dbReference type="Proteomes" id="UP000046395"/>
    </source>
</evidence>
<dbReference type="WBParaSite" id="TMUE_0000000729.1">
    <property type="protein sequence ID" value="TMUE_0000000729.1"/>
    <property type="gene ID" value="WBGene00296654"/>
</dbReference>
<evidence type="ECO:0000313" key="3">
    <source>
        <dbReference type="WBParaSite" id="TMUE_3000014971.1"/>
    </source>
</evidence>
<reference evidence="2 3" key="3">
    <citation type="submission" date="2019-12" db="UniProtKB">
        <authorList>
            <consortium name="WormBaseParasite"/>
        </authorList>
    </citation>
    <scope>IDENTIFICATION</scope>
</reference>
<keyword evidence="1" id="KW-1185">Reference proteome</keyword>
<dbReference type="WBParaSite" id="TMUE_3000014971.1">
    <property type="protein sequence ID" value="TMUE_3000014971.1"/>
    <property type="gene ID" value="WBGene00295015"/>
</dbReference>
<dbReference type="Proteomes" id="UP000046395">
    <property type="component" value="Unassembled WGS sequence"/>
</dbReference>
<accession>A0A5S6Q0Q4</accession>
<reference evidence="1" key="2">
    <citation type="submission" date="2014-03" db="EMBL/GenBank/DDBJ databases">
        <title>The whipworm genome and dual-species transcriptomics of an intimate host-pathogen interaction.</title>
        <authorList>
            <person name="Foth B.J."/>
            <person name="Tsai I.J."/>
            <person name="Reid A.J."/>
            <person name="Bancroft A.J."/>
            <person name="Nichol S."/>
            <person name="Tracey A."/>
            <person name="Holroyd N."/>
            <person name="Cotton J.A."/>
            <person name="Stanley E.J."/>
            <person name="Zarowiecki M."/>
            <person name="Liu J.Z."/>
            <person name="Huckvale T."/>
            <person name="Cooper P.J."/>
            <person name="Grencis R.K."/>
            <person name="Berriman M."/>
        </authorList>
    </citation>
    <scope>NUCLEOTIDE SEQUENCE [LARGE SCALE GENOMIC DNA]</scope>
    <source>
        <strain evidence="1">Edinburgh</strain>
    </source>
</reference>